<organism evidence="2 3">
    <name type="scientific">Dulcicalothrix desertica PCC 7102</name>
    <dbReference type="NCBI Taxonomy" id="232991"/>
    <lineage>
        <taxon>Bacteria</taxon>
        <taxon>Bacillati</taxon>
        <taxon>Cyanobacteriota</taxon>
        <taxon>Cyanophyceae</taxon>
        <taxon>Nostocales</taxon>
        <taxon>Calotrichaceae</taxon>
        <taxon>Dulcicalothrix</taxon>
    </lineage>
</organism>
<dbReference type="InterPro" id="IPR011050">
    <property type="entry name" value="Pectin_lyase_fold/virulence"/>
</dbReference>
<protein>
    <recommendedName>
        <fullName evidence="1">Filamentous haemagglutinin FhaB/tRNA nuclease CdiA-like TPS domain-containing protein</fullName>
    </recommendedName>
</protein>
<evidence type="ECO:0000313" key="3">
    <source>
        <dbReference type="Proteomes" id="UP000271624"/>
    </source>
</evidence>
<dbReference type="AlphaFoldDB" id="A0A3S1C962"/>
<evidence type="ECO:0000313" key="2">
    <source>
        <dbReference type="EMBL" id="RUS99205.1"/>
    </source>
</evidence>
<name>A0A3S1C962_9CYAN</name>
<dbReference type="SMART" id="SM00912">
    <property type="entry name" value="Haemagg_act"/>
    <property type="match status" value="1"/>
</dbReference>
<keyword evidence="3" id="KW-1185">Reference proteome</keyword>
<dbReference type="EMBL" id="RSCL01000027">
    <property type="protein sequence ID" value="RUS99205.1"/>
    <property type="molecule type" value="Genomic_DNA"/>
</dbReference>
<dbReference type="InterPro" id="IPR008638">
    <property type="entry name" value="FhaB/CdiA-like_TPS"/>
</dbReference>
<dbReference type="Pfam" id="PF05860">
    <property type="entry name" value="TPS"/>
    <property type="match status" value="1"/>
</dbReference>
<reference evidence="2" key="1">
    <citation type="submission" date="2018-12" db="EMBL/GenBank/DDBJ databases">
        <authorList>
            <person name="Will S."/>
            <person name="Neumann-Schaal M."/>
            <person name="Henke P."/>
        </authorList>
    </citation>
    <scope>NUCLEOTIDE SEQUENCE</scope>
    <source>
        <strain evidence="2">PCC 7102</strain>
    </source>
</reference>
<dbReference type="Proteomes" id="UP000271624">
    <property type="component" value="Unassembled WGS sequence"/>
</dbReference>
<feature type="domain" description="Filamentous haemagglutinin FhaB/tRNA nuclease CdiA-like TPS" evidence="1">
    <location>
        <begin position="15"/>
        <end position="127"/>
    </location>
</feature>
<dbReference type="InterPro" id="IPR012334">
    <property type="entry name" value="Pectin_lyas_fold"/>
</dbReference>
<reference evidence="2" key="2">
    <citation type="journal article" date="2019" name="Genome Biol. Evol.">
        <title>Day and night: Metabolic profiles and evolutionary relationships of six axenic non-marine cyanobacteria.</title>
        <authorList>
            <person name="Will S.E."/>
            <person name="Henke P."/>
            <person name="Boedeker C."/>
            <person name="Huang S."/>
            <person name="Brinkmann H."/>
            <person name="Rohde M."/>
            <person name="Jarek M."/>
            <person name="Friedl T."/>
            <person name="Seufert S."/>
            <person name="Schumacher M."/>
            <person name="Overmann J."/>
            <person name="Neumann-Schaal M."/>
            <person name="Petersen J."/>
        </authorList>
    </citation>
    <scope>NUCLEOTIDE SEQUENCE [LARGE SCALE GENOMIC DNA]</scope>
    <source>
        <strain evidence="2">PCC 7102</strain>
    </source>
</reference>
<dbReference type="Gene3D" id="2.160.20.10">
    <property type="entry name" value="Single-stranded right-handed beta-helix, Pectin lyase-like"/>
    <property type="match status" value="2"/>
</dbReference>
<sequence>MPIASSPALGQIVPDNTLRVNSVVTPIGNINFEINGGTVAGSNLFHSFQEFSVPTAGLAFFNNPLNIQNILTRVTGGSISNIDGLLQARGNANLFLLNPNGVFFGRNATLNIGGSFVSSTASSIIFADGSEFSATSPQTTSLLSINVPLGLQFPAIPANIISNGANLQVSPEKTIALVGGGIILDGSQLTASQGRIEVGSVGANSLVSLNPVTNGWTLGYNRVNNFGDIQLLSQSALNQNGGEIFVRSQDLNVTNGSKISVETGGAGNAGVINIQADNVTVSGASSNGQVFSTIAATSRGSGNSGSVNINTNRLTARDGADVSVTTFNSGKGGNLTVNASEFVELIGAGISPGGQNFSRSGLFAATEGTENGGDITINTPKLQVTDGARVSVSTRGRGQDNKPGGRGGNLLVNAKNIELSGASPDGRFISGLFALSGEQRPNPNIVPSRATGQGGDIKIETEQLNIRSGAQVSAATEGIGQGGNITVLADSINVTGASTVAQQFSTLSATSRGAGNSGNITIDSKELRVSDGADVSVTAFGTGRSGEVNILARESVELIGVSAIPNTTIFSRSGLFAATEGTQDGGSLTVNTGRLLVQDGARISASTRGRGESGISGGQGGNLIINASDAVELSGIGKVQLTRNNQVETRTFASGLFALSGEDRPTIAANEATGTGGNLEITTGLLNIQDGAELSVSASGSGPAGRLQVQAQSVKLKDGFIRGATVVGTGANTTLQIRDSLQLRGNSQISTVAGSNSNGGNITIEAGAIAILENSSIKADAGRQGGNVRITTQGLFAFPFAITASSELGTQFNGLIEINLPDVGSNQELTDVPTNFFSPENQVASACTAEVGKNRNQFFITGRGGLPPSPTEPLKSESVRVSAPSSNEQLPATLVNYPRPATGWGVNNKGEILLTANTVNTVNTVGFRSSTQPTANCHAY</sequence>
<comment type="caution">
    <text evidence="2">The sequence shown here is derived from an EMBL/GenBank/DDBJ whole genome shotgun (WGS) entry which is preliminary data.</text>
</comment>
<proteinExistence type="predicted"/>
<dbReference type="NCBIfam" id="TIGR01901">
    <property type="entry name" value="adhes_NPXG"/>
    <property type="match status" value="1"/>
</dbReference>
<evidence type="ECO:0000259" key="1">
    <source>
        <dbReference type="SMART" id="SM00912"/>
    </source>
</evidence>
<dbReference type="SUPFAM" id="SSF51126">
    <property type="entry name" value="Pectin lyase-like"/>
    <property type="match status" value="3"/>
</dbReference>
<gene>
    <name evidence="2" type="ORF">DSM106972_079070</name>
</gene>
<accession>A0A3S1C962</accession>